<dbReference type="OrthoDB" id="9765670at2"/>
<evidence type="ECO:0000313" key="8">
    <source>
        <dbReference type="Proteomes" id="UP000187074"/>
    </source>
</evidence>
<sequence length="626" mass="73210">MAEEQLESEVKQIFELINNRENFLLSGGAGSGKTYSLVQVIKKALEENPTTKVACITYTNAAVKEIKERVDHSNLYVSTIHDFLWSNIKSFQRNLKKELVTLINDENSKIKIPETNVDGECIDSIVGIQYKEYSRIKDGIISHDELLELANRMYKNYPLLCDILKDKYRFIFIDEYQDTDPLVIEIFLEHIKQSKKKNIIGFFGDAMQAIYDNSIGDLKEYIDSQEIKEVKKKQNRRNPKLVIELANKLRADGLTQEPSQDHKAPNMSIGNIKEGNIKFLYSSNNNLNEIKNSEFFRDWNFEDSKQTKELYLTHNLIAPKAGFSTLMEIYDKDPIIDLKNKIKAKIKENKIEIDEQYTFDQVVDLIALKNRNKLRKEIITDDPTNNALYNQLKDLPFSKVRGLYMTKDSLIADKKQNEQDETNVGSKRDPLIKHLFKIQTIVQLYKEKSYNDFIRKTEFQITSIKNKTEVKDIINRIEGMSNCSIGEVIDFADEKKICQKDDSFNNYIIENEYIFNRVKKVEFQEFQNLFAYLEGYTPFSTQHKIKGAEFDNVLVILDNGKWNDYNFDYLFCERKDKESILIRTQKMFYVCCTRAKNNLIVFYHNPSDKVLEKAKSWFGDENVRSI</sequence>
<dbReference type="Proteomes" id="UP000187074">
    <property type="component" value="Unassembled WGS sequence"/>
</dbReference>
<dbReference type="Gene3D" id="3.40.50.300">
    <property type="entry name" value="P-loop containing nucleotide triphosphate hydrolases"/>
    <property type="match status" value="2"/>
</dbReference>
<keyword evidence="3 5" id="KW-0347">Helicase</keyword>
<evidence type="ECO:0000256" key="2">
    <source>
        <dbReference type="ARBA" id="ARBA00022801"/>
    </source>
</evidence>
<comment type="caution">
    <text evidence="7">The sequence shown here is derived from an EMBL/GenBank/DDBJ whole genome shotgun (WGS) entry which is preliminary data.</text>
</comment>
<dbReference type="InterPro" id="IPR027417">
    <property type="entry name" value="P-loop_NTPase"/>
</dbReference>
<feature type="binding site" evidence="5">
    <location>
        <begin position="27"/>
        <end position="34"/>
    </location>
    <ligand>
        <name>ATP</name>
        <dbReference type="ChEBI" id="CHEBI:30616"/>
    </ligand>
</feature>
<dbReference type="GO" id="GO:0016787">
    <property type="term" value="F:hydrolase activity"/>
    <property type="evidence" value="ECO:0007669"/>
    <property type="project" value="UniProtKB-UniRule"/>
</dbReference>
<dbReference type="GO" id="GO:0003677">
    <property type="term" value="F:DNA binding"/>
    <property type="evidence" value="ECO:0007669"/>
    <property type="project" value="InterPro"/>
</dbReference>
<dbReference type="GO" id="GO:0000725">
    <property type="term" value="P:recombinational repair"/>
    <property type="evidence" value="ECO:0007669"/>
    <property type="project" value="TreeGrafter"/>
</dbReference>
<dbReference type="GO" id="GO:0005829">
    <property type="term" value="C:cytosol"/>
    <property type="evidence" value="ECO:0007669"/>
    <property type="project" value="TreeGrafter"/>
</dbReference>
<dbReference type="STRING" id="1401.BK123_25640"/>
<dbReference type="InterPro" id="IPR000212">
    <property type="entry name" value="DNA_helicase_UvrD/REP"/>
</dbReference>
<accession>A0A1R1AW11</accession>
<dbReference type="RefSeq" id="WP_076325177.1">
    <property type="nucleotide sequence ID" value="NZ_MRTF01000009.1"/>
</dbReference>
<dbReference type="PANTHER" id="PTHR11070:SF3">
    <property type="entry name" value="DNA 3'-5' HELICASE"/>
    <property type="match status" value="1"/>
</dbReference>
<gene>
    <name evidence="7" type="ORF">BK123_25640</name>
</gene>
<dbReference type="SUPFAM" id="SSF52540">
    <property type="entry name" value="P-loop containing nucleoside triphosphate hydrolases"/>
    <property type="match status" value="1"/>
</dbReference>
<reference evidence="7 8" key="1">
    <citation type="submission" date="2016-11" db="EMBL/GenBank/DDBJ databases">
        <title>Paenibacillus species isolates.</title>
        <authorList>
            <person name="Beno S.M."/>
        </authorList>
    </citation>
    <scope>NUCLEOTIDE SEQUENCE [LARGE SCALE GENOMIC DNA]</scope>
    <source>
        <strain evidence="7 8">FSL F4-0100</strain>
    </source>
</reference>
<proteinExistence type="predicted"/>
<organism evidence="7 8">
    <name type="scientific">Paenibacillus lautus</name>
    <name type="common">Bacillus lautus</name>
    <dbReference type="NCBI Taxonomy" id="1401"/>
    <lineage>
        <taxon>Bacteria</taxon>
        <taxon>Bacillati</taxon>
        <taxon>Bacillota</taxon>
        <taxon>Bacilli</taxon>
        <taxon>Bacillales</taxon>
        <taxon>Paenibacillaceae</taxon>
        <taxon>Paenibacillus</taxon>
    </lineage>
</organism>
<dbReference type="PANTHER" id="PTHR11070">
    <property type="entry name" value="UVRD / RECB / PCRA DNA HELICASE FAMILY MEMBER"/>
    <property type="match status" value="1"/>
</dbReference>
<dbReference type="PROSITE" id="PS51198">
    <property type="entry name" value="UVRD_HELICASE_ATP_BIND"/>
    <property type="match status" value="1"/>
</dbReference>
<keyword evidence="1 5" id="KW-0547">Nucleotide-binding</keyword>
<evidence type="ECO:0000256" key="4">
    <source>
        <dbReference type="ARBA" id="ARBA00022840"/>
    </source>
</evidence>
<dbReference type="AlphaFoldDB" id="A0A1R1AW11"/>
<evidence type="ECO:0000313" key="7">
    <source>
        <dbReference type="EMBL" id="OME89751.1"/>
    </source>
</evidence>
<evidence type="ECO:0000256" key="5">
    <source>
        <dbReference type="PROSITE-ProRule" id="PRU00560"/>
    </source>
</evidence>
<evidence type="ECO:0000256" key="3">
    <source>
        <dbReference type="ARBA" id="ARBA00022806"/>
    </source>
</evidence>
<dbReference type="EMBL" id="MRTF01000009">
    <property type="protein sequence ID" value="OME89751.1"/>
    <property type="molecule type" value="Genomic_DNA"/>
</dbReference>
<dbReference type="Pfam" id="PF00580">
    <property type="entry name" value="UvrD-helicase"/>
    <property type="match status" value="1"/>
</dbReference>
<keyword evidence="4 5" id="KW-0067">ATP-binding</keyword>
<keyword evidence="2 5" id="KW-0378">Hydrolase</keyword>
<dbReference type="GO" id="GO:0005524">
    <property type="term" value="F:ATP binding"/>
    <property type="evidence" value="ECO:0007669"/>
    <property type="project" value="UniProtKB-UniRule"/>
</dbReference>
<name>A0A1R1AW11_PAELA</name>
<feature type="domain" description="UvrD-like helicase ATP-binding" evidence="6">
    <location>
        <begin position="6"/>
        <end position="252"/>
    </location>
</feature>
<evidence type="ECO:0000259" key="6">
    <source>
        <dbReference type="PROSITE" id="PS51198"/>
    </source>
</evidence>
<dbReference type="InterPro" id="IPR014016">
    <property type="entry name" value="UvrD-like_ATP-bd"/>
</dbReference>
<dbReference type="GO" id="GO:0043138">
    <property type="term" value="F:3'-5' DNA helicase activity"/>
    <property type="evidence" value="ECO:0007669"/>
    <property type="project" value="TreeGrafter"/>
</dbReference>
<evidence type="ECO:0000256" key="1">
    <source>
        <dbReference type="ARBA" id="ARBA00022741"/>
    </source>
</evidence>
<dbReference type="Pfam" id="PF13245">
    <property type="entry name" value="AAA_19"/>
    <property type="match status" value="1"/>
</dbReference>
<protein>
    <submittedName>
        <fullName evidence="7">DNA/RNA helicase</fullName>
    </submittedName>
</protein>